<name>A0A517Q5B0_9PLAN</name>
<feature type="compositionally biased region" description="Polar residues" evidence="1">
    <location>
        <begin position="29"/>
        <end position="44"/>
    </location>
</feature>
<evidence type="ECO:0000256" key="1">
    <source>
        <dbReference type="SAM" id="MobiDB-lite"/>
    </source>
</evidence>
<keyword evidence="3" id="KW-1185">Reference proteome</keyword>
<evidence type="ECO:0000313" key="3">
    <source>
        <dbReference type="Proteomes" id="UP000315647"/>
    </source>
</evidence>
<feature type="compositionally biased region" description="Basic and acidic residues" evidence="1">
    <location>
        <begin position="81"/>
        <end position="102"/>
    </location>
</feature>
<protein>
    <submittedName>
        <fullName evidence="2">Uncharacterized protein</fullName>
    </submittedName>
</protein>
<evidence type="ECO:0000313" key="2">
    <source>
        <dbReference type="EMBL" id="QDT26809.1"/>
    </source>
</evidence>
<dbReference type="Proteomes" id="UP000315647">
    <property type="component" value="Chromosome"/>
</dbReference>
<reference evidence="2 3" key="1">
    <citation type="submission" date="2019-03" db="EMBL/GenBank/DDBJ databases">
        <title>Deep-cultivation of Planctomycetes and their phenomic and genomic characterization uncovers novel biology.</title>
        <authorList>
            <person name="Wiegand S."/>
            <person name="Jogler M."/>
            <person name="Boedeker C."/>
            <person name="Pinto D."/>
            <person name="Vollmers J."/>
            <person name="Rivas-Marin E."/>
            <person name="Kohn T."/>
            <person name="Peeters S.H."/>
            <person name="Heuer A."/>
            <person name="Rast P."/>
            <person name="Oberbeckmann S."/>
            <person name="Bunk B."/>
            <person name="Jeske O."/>
            <person name="Meyerdierks A."/>
            <person name="Storesund J.E."/>
            <person name="Kallscheuer N."/>
            <person name="Luecker S."/>
            <person name="Lage O.M."/>
            <person name="Pohl T."/>
            <person name="Merkel B.J."/>
            <person name="Hornburger P."/>
            <person name="Mueller R.-W."/>
            <person name="Bruemmer F."/>
            <person name="Labrenz M."/>
            <person name="Spormann A.M."/>
            <person name="Op den Camp H."/>
            <person name="Overmann J."/>
            <person name="Amann R."/>
            <person name="Jetten M.S.M."/>
            <person name="Mascher T."/>
            <person name="Medema M.H."/>
            <person name="Devos D.P."/>
            <person name="Kaster A.-K."/>
            <person name="Ovreas L."/>
            <person name="Rohde M."/>
            <person name="Galperin M.Y."/>
            <person name="Jogler C."/>
        </authorList>
    </citation>
    <scope>NUCLEOTIDE SEQUENCE [LARGE SCALE GENOMIC DNA]</scope>
    <source>
        <strain evidence="2 3">Enr10</strain>
    </source>
</reference>
<accession>A0A517Q5B0</accession>
<dbReference type="EMBL" id="CP037421">
    <property type="protein sequence ID" value="QDT26809.1"/>
    <property type="molecule type" value="Genomic_DNA"/>
</dbReference>
<proteinExistence type="predicted"/>
<sequence length="149" mass="16590">MARKKSVRNQQNKTQTKTEEKTPAPSATDFLNQNLGEGFEQNSDGETEKDQTAGTEEKGPPAEPPAENPDPEPTKQTPKPKPTDQKPAKNVRETMRKPRRGDPCSVKGCPGNLISYSRKRVEKKLILYLECSACKTKPTPDKQVINYGH</sequence>
<feature type="compositionally biased region" description="Basic and acidic residues" evidence="1">
    <location>
        <begin position="46"/>
        <end position="60"/>
    </location>
</feature>
<gene>
    <name evidence="2" type="ORF">Enr10x_21190</name>
</gene>
<dbReference type="AlphaFoldDB" id="A0A517Q5B0"/>
<organism evidence="2 3">
    <name type="scientific">Gimesia panareensis</name>
    <dbReference type="NCBI Taxonomy" id="2527978"/>
    <lineage>
        <taxon>Bacteria</taxon>
        <taxon>Pseudomonadati</taxon>
        <taxon>Planctomycetota</taxon>
        <taxon>Planctomycetia</taxon>
        <taxon>Planctomycetales</taxon>
        <taxon>Planctomycetaceae</taxon>
        <taxon>Gimesia</taxon>
    </lineage>
</organism>
<feature type="region of interest" description="Disordered" evidence="1">
    <location>
        <begin position="1"/>
        <end position="112"/>
    </location>
</feature>